<dbReference type="RefSeq" id="WP_021680599.1">
    <property type="nucleotide sequence ID" value="NZ_KI260296.1"/>
</dbReference>
<evidence type="ECO:0000256" key="7">
    <source>
        <dbReference type="ARBA" id="ARBA00022984"/>
    </source>
</evidence>
<feature type="chain" id="PRO_5004629312" evidence="11">
    <location>
        <begin position="27"/>
        <end position="696"/>
    </location>
</feature>
<dbReference type="AlphaFoldDB" id="U2KJI1"/>
<dbReference type="GO" id="GO:0005886">
    <property type="term" value="C:plasma membrane"/>
    <property type="evidence" value="ECO:0007669"/>
    <property type="project" value="UniProtKB-SubCell"/>
</dbReference>
<gene>
    <name evidence="14" type="ORF">RUMCAL_02432</name>
</gene>
<comment type="caution">
    <text evidence="14">The sequence shown here is derived from an EMBL/GenBank/DDBJ whole genome shotgun (WGS) entry which is preliminary data.</text>
</comment>
<keyword evidence="11" id="KW-0732">Signal</keyword>
<dbReference type="InterPro" id="IPR050515">
    <property type="entry name" value="Beta-lactam/transpept"/>
</dbReference>
<dbReference type="InterPro" id="IPR012338">
    <property type="entry name" value="Beta-lactam/transpept-like"/>
</dbReference>
<evidence type="ECO:0000256" key="11">
    <source>
        <dbReference type="SAM" id="SignalP"/>
    </source>
</evidence>
<dbReference type="Gene3D" id="3.90.1310.10">
    <property type="entry name" value="Penicillin-binding protein 2a (Domain 2)"/>
    <property type="match status" value="1"/>
</dbReference>
<keyword evidence="15" id="KW-1185">Reference proteome</keyword>
<keyword evidence="7" id="KW-0573">Peptidoglycan synthesis</keyword>
<dbReference type="PATRIC" id="fig|411473.3.peg.2026"/>
<evidence type="ECO:0000256" key="8">
    <source>
        <dbReference type="ARBA" id="ARBA00022989"/>
    </source>
</evidence>
<dbReference type="SUPFAM" id="SSF56601">
    <property type="entry name" value="beta-lactamase/transpeptidase-like"/>
    <property type="match status" value="1"/>
</dbReference>
<evidence type="ECO:0000256" key="3">
    <source>
        <dbReference type="ARBA" id="ARBA00007171"/>
    </source>
</evidence>
<evidence type="ECO:0000256" key="2">
    <source>
        <dbReference type="ARBA" id="ARBA00004236"/>
    </source>
</evidence>
<keyword evidence="8" id="KW-1133">Transmembrane helix</keyword>
<dbReference type="InterPro" id="IPR005311">
    <property type="entry name" value="PBP_dimer"/>
</dbReference>
<keyword evidence="9" id="KW-0472">Membrane</keyword>
<keyword evidence="4" id="KW-1003">Cell membrane</keyword>
<evidence type="ECO:0000256" key="9">
    <source>
        <dbReference type="ARBA" id="ARBA00023136"/>
    </source>
</evidence>
<dbReference type="GO" id="GO:0071972">
    <property type="term" value="F:peptidoglycan L,D-transpeptidase activity"/>
    <property type="evidence" value="ECO:0007669"/>
    <property type="project" value="TreeGrafter"/>
</dbReference>
<keyword evidence="10" id="KW-0961">Cell wall biogenesis/degradation</keyword>
<keyword evidence="6" id="KW-0133">Cell shape</keyword>
<proteinExistence type="inferred from homology"/>
<feature type="signal peptide" evidence="11">
    <location>
        <begin position="1"/>
        <end position="26"/>
    </location>
</feature>
<dbReference type="STRING" id="411473.RUMCAL_02432"/>
<sequence>MKHTAFSYVKLTLASMLVLLAGCACAWRLMKIQIVESDTYTAKRISTQKYTQTISATRGEIVDSSGKAIIENKVGYNVIIEPDTFPEDNAKGNQVLLSLTSILDENSVEWSTSLPISDTQPYTFTDDENAVSKLKENLKMNVYATADNCMDKLKSDYDIDDSYTPEQQRILAGIRYEMQLRGFSLSNRFTLAEDVPLNVVTELKERGVTLPGMDIVEEALRSVAQGDVVPHEIGTVGPIYAEEYEKLKSEGYALDDTVGKSGIERAMESTLRGTDGIKEITVENGVVVSSDMKTPVEAGKTVQLTVNSDYQRELQNILDGFINNFDSLRDSKTEQLGLKKISCGAIVVLDAKTAGVLGMVTAPTYNLEDYKVDYEAILNAENTPLVNRATDGLYRPGSTFKTITATAGLNEQIITGNSTYFCGHTYHFKDHDYNCTGSHGDIAVTQALRVSCNIFFYKLSEELTIDRISEYATKFGLGQSTGLETGDATGHLSNQETFAELGADWTIGQVLQSAIGQGEWAVTPLQMANVACTIANNGTRYEPHLVDSIWDYSHTTKLEQKEPVVADQITPVNDDVFQYVENGMIAASTNNFPTRYSLSDLGFDVAVKTGTPQVSNRVQDSFFIGYAPADDPEIAFAGVIEGGEYSKYMIRSVIQAYEKTVRGEQVSVDAVGAQTTVSTDTTGTETTTSATSTSTH</sequence>
<dbReference type="OrthoDB" id="9757901at2"/>
<dbReference type="GO" id="GO:0009252">
    <property type="term" value="P:peptidoglycan biosynthetic process"/>
    <property type="evidence" value="ECO:0007669"/>
    <property type="project" value="UniProtKB-KW"/>
</dbReference>
<evidence type="ECO:0000256" key="5">
    <source>
        <dbReference type="ARBA" id="ARBA00022692"/>
    </source>
</evidence>
<dbReference type="InterPro" id="IPR036138">
    <property type="entry name" value="PBP_dimer_sf"/>
</dbReference>
<dbReference type="HOGENOM" id="CLU_009289_1_1_9"/>
<dbReference type="GO" id="GO:0008360">
    <property type="term" value="P:regulation of cell shape"/>
    <property type="evidence" value="ECO:0007669"/>
    <property type="project" value="UniProtKB-KW"/>
</dbReference>
<evidence type="ECO:0000313" key="14">
    <source>
        <dbReference type="EMBL" id="ERJ92452.1"/>
    </source>
</evidence>
<reference evidence="14 15" key="1">
    <citation type="submission" date="2013-07" db="EMBL/GenBank/DDBJ databases">
        <authorList>
            <person name="Weinstock G."/>
            <person name="Sodergren E."/>
            <person name="Wylie T."/>
            <person name="Fulton L."/>
            <person name="Fulton R."/>
            <person name="Fronick C."/>
            <person name="O'Laughlin M."/>
            <person name="Godfrey J."/>
            <person name="Miner T."/>
            <person name="Herter B."/>
            <person name="Appelbaum E."/>
            <person name="Cordes M."/>
            <person name="Lek S."/>
            <person name="Wollam A."/>
            <person name="Pepin K.H."/>
            <person name="Palsikar V.B."/>
            <person name="Mitreva M."/>
            <person name="Wilson R.K."/>
        </authorList>
    </citation>
    <scope>NUCLEOTIDE SEQUENCE [LARGE SCALE GENOMIC DNA]</scope>
    <source>
        <strain evidence="14 15">ATCC 27760</strain>
    </source>
</reference>
<comment type="similarity">
    <text evidence="3">Belongs to the transpeptidase family.</text>
</comment>
<evidence type="ECO:0000313" key="15">
    <source>
        <dbReference type="Proteomes" id="UP000016662"/>
    </source>
</evidence>
<dbReference type="Proteomes" id="UP000016662">
    <property type="component" value="Unassembled WGS sequence"/>
</dbReference>
<evidence type="ECO:0000259" key="13">
    <source>
        <dbReference type="Pfam" id="PF03717"/>
    </source>
</evidence>
<dbReference type="GO" id="GO:0071555">
    <property type="term" value="P:cell wall organization"/>
    <property type="evidence" value="ECO:0007669"/>
    <property type="project" value="UniProtKB-KW"/>
</dbReference>
<organism evidence="14 15">
    <name type="scientific">Ruminococcus callidus ATCC 27760</name>
    <dbReference type="NCBI Taxonomy" id="411473"/>
    <lineage>
        <taxon>Bacteria</taxon>
        <taxon>Bacillati</taxon>
        <taxon>Bacillota</taxon>
        <taxon>Clostridia</taxon>
        <taxon>Eubacteriales</taxon>
        <taxon>Oscillospiraceae</taxon>
        <taxon>Ruminococcus</taxon>
    </lineage>
</organism>
<evidence type="ECO:0000259" key="12">
    <source>
        <dbReference type="Pfam" id="PF00905"/>
    </source>
</evidence>
<evidence type="ECO:0000256" key="6">
    <source>
        <dbReference type="ARBA" id="ARBA00022960"/>
    </source>
</evidence>
<name>U2KJI1_9FIRM</name>
<dbReference type="PANTHER" id="PTHR30627:SF2">
    <property type="entry name" value="PEPTIDOGLYCAN D,D-TRANSPEPTIDASE MRDA"/>
    <property type="match status" value="1"/>
</dbReference>
<protein>
    <submittedName>
        <fullName evidence="14">Penicillin-binding protein, transpeptidase domain protein</fullName>
    </submittedName>
</protein>
<dbReference type="GO" id="GO:0008658">
    <property type="term" value="F:penicillin binding"/>
    <property type="evidence" value="ECO:0007669"/>
    <property type="project" value="InterPro"/>
</dbReference>
<evidence type="ECO:0000256" key="4">
    <source>
        <dbReference type="ARBA" id="ARBA00022475"/>
    </source>
</evidence>
<dbReference type="Gene3D" id="1.10.10.1230">
    <property type="entry name" value="Penicillin-binding protein, N-terminal non-catalytic domain, head sub-domain"/>
    <property type="match status" value="1"/>
</dbReference>
<evidence type="ECO:0000256" key="1">
    <source>
        <dbReference type="ARBA" id="ARBA00004167"/>
    </source>
</evidence>
<keyword evidence="5" id="KW-0812">Transmembrane</keyword>
<dbReference type="PANTHER" id="PTHR30627">
    <property type="entry name" value="PEPTIDOGLYCAN D,D-TRANSPEPTIDASE"/>
    <property type="match status" value="1"/>
</dbReference>
<comment type="subcellular location">
    <subcellularLocation>
        <location evidence="2">Cell membrane</location>
    </subcellularLocation>
    <subcellularLocation>
        <location evidence="1">Membrane</location>
        <topology evidence="1">Single-pass membrane protein</topology>
    </subcellularLocation>
</comment>
<dbReference type="EMBL" id="AWVF01000295">
    <property type="protein sequence ID" value="ERJ92452.1"/>
    <property type="molecule type" value="Genomic_DNA"/>
</dbReference>
<dbReference type="InterPro" id="IPR001460">
    <property type="entry name" value="PCN-bd_Tpept"/>
</dbReference>
<feature type="domain" description="Penicillin-binding protein transpeptidase" evidence="12">
    <location>
        <begin position="344"/>
        <end position="646"/>
    </location>
</feature>
<feature type="domain" description="Penicillin-binding protein dimerisation" evidence="13">
    <location>
        <begin position="54"/>
        <end position="286"/>
    </location>
</feature>
<dbReference type="Gene3D" id="3.40.710.10">
    <property type="entry name" value="DD-peptidase/beta-lactamase superfamily"/>
    <property type="match status" value="1"/>
</dbReference>
<dbReference type="Pfam" id="PF00905">
    <property type="entry name" value="Transpeptidase"/>
    <property type="match status" value="1"/>
</dbReference>
<dbReference type="Pfam" id="PF03717">
    <property type="entry name" value="PBP_dimer"/>
    <property type="match status" value="1"/>
</dbReference>
<dbReference type="eggNOG" id="COG0768">
    <property type="taxonomic scope" value="Bacteria"/>
</dbReference>
<evidence type="ECO:0000256" key="10">
    <source>
        <dbReference type="ARBA" id="ARBA00023316"/>
    </source>
</evidence>
<accession>U2KJI1</accession>
<dbReference type="SUPFAM" id="SSF56519">
    <property type="entry name" value="Penicillin binding protein dimerisation domain"/>
    <property type="match status" value="1"/>
</dbReference>
<dbReference type="PROSITE" id="PS51257">
    <property type="entry name" value="PROKAR_LIPOPROTEIN"/>
    <property type="match status" value="1"/>
</dbReference>